<keyword evidence="1" id="KW-0547">Nucleotide-binding</keyword>
<dbReference type="InterPro" id="IPR040803">
    <property type="entry name" value="MfnD_preATP-grasp"/>
</dbReference>
<dbReference type="PIRSF" id="PIRSF016766">
    <property type="entry name" value="UCP016766_ATPgrasp"/>
    <property type="match status" value="1"/>
</dbReference>
<evidence type="ECO:0000313" key="3">
    <source>
        <dbReference type="EMBL" id="RLP80521.1"/>
    </source>
</evidence>
<feature type="domain" description="ATP-grasp" evidence="2">
    <location>
        <begin position="127"/>
        <end position="300"/>
    </location>
</feature>
<keyword evidence="4" id="KW-1185">Reference proteome</keyword>
<dbReference type="Proteomes" id="UP000269692">
    <property type="component" value="Unassembled WGS sequence"/>
</dbReference>
<dbReference type="InterPro" id="IPR011761">
    <property type="entry name" value="ATP-grasp"/>
</dbReference>
<sequence length="321" mass="33956">MRVFICEYVTSGGLRDKPLPETLLPAALQVRDALIRDLETLPGISTILAYDDRLPKPSEDSVPVGKGDDAWICWSGLAHEADVVWPVGPETGGVLARMVRLMNESAERLIASSPAAIDLVSSKLRTAQVLAQNFIPHVPTYTLDAVPADLKGDLITKPDDGAGSENMRAWPSREALPRTGRLVVQPFVHGTPVSLTVLVRPDGVTLLAANQLHLSHLVGVLSLTGVTVGAIDDTDGTLAVLAQKVVAAVPGLSGIIGIDVILSPSGPLVVEVNPRVTVAYAGLHAALGISPAAFLPELIRDGRPPAMPHLPRPRPVELDLR</sequence>
<evidence type="ECO:0000259" key="2">
    <source>
        <dbReference type="PROSITE" id="PS50975"/>
    </source>
</evidence>
<dbReference type="PROSITE" id="PS50975">
    <property type="entry name" value="ATP_GRASP"/>
    <property type="match status" value="1"/>
</dbReference>
<dbReference type="Gene3D" id="2.30.36.100">
    <property type="match status" value="1"/>
</dbReference>
<dbReference type="SUPFAM" id="SSF56059">
    <property type="entry name" value="Glutathione synthetase ATP-binding domain-like"/>
    <property type="match status" value="1"/>
</dbReference>
<dbReference type="InterPro" id="IPR024710">
    <property type="entry name" value="MfnD"/>
</dbReference>
<dbReference type="Pfam" id="PF02655">
    <property type="entry name" value="ATP-grasp_3"/>
    <property type="match status" value="1"/>
</dbReference>
<reference evidence="3 4" key="1">
    <citation type="submission" date="2018-10" db="EMBL/GenBank/DDBJ databases">
        <title>Xanthobacter tagetidis genome sequencing and assembly.</title>
        <authorList>
            <person name="Maclea K.S."/>
            <person name="Goen A.E."/>
            <person name="Fatima S.A."/>
        </authorList>
    </citation>
    <scope>NUCLEOTIDE SEQUENCE [LARGE SCALE GENOMIC DNA]</scope>
    <source>
        <strain evidence="3 4">ATCC 700314</strain>
    </source>
</reference>
<dbReference type="InterPro" id="IPR003806">
    <property type="entry name" value="ATP-grasp_PylC-type"/>
</dbReference>
<dbReference type="GO" id="GO:0046872">
    <property type="term" value="F:metal ion binding"/>
    <property type="evidence" value="ECO:0007669"/>
    <property type="project" value="InterPro"/>
</dbReference>
<comment type="caution">
    <text evidence="3">The sequence shown here is derived from an EMBL/GenBank/DDBJ whole genome shotgun (WGS) entry which is preliminary data.</text>
</comment>
<dbReference type="AlphaFoldDB" id="A0A3L7ALP0"/>
<organism evidence="3 4">
    <name type="scientific">Xanthobacter tagetidis</name>
    <dbReference type="NCBI Taxonomy" id="60216"/>
    <lineage>
        <taxon>Bacteria</taxon>
        <taxon>Pseudomonadati</taxon>
        <taxon>Pseudomonadota</taxon>
        <taxon>Alphaproteobacteria</taxon>
        <taxon>Hyphomicrobiales</taxon>
        <taxon>Xanthobacteraceae</taxon>
        <taxon>Xanthobacter</taxon>
    </lineage>
</organism>
<protein>
    <submittedName>
        <fullName evidence="3">ATP-grasp domain-containing protein</fullName>
    </submittedName>
</protein>
<evidence type="ECO:0000313" key="4">
    <source>
        <dbReference type="Proteomes" id="UP000269692"/>
    </source>
</evidence>
<dbReference type="Gene3D" id="3.30.470.20">
    <property type="entry name" value="ATP-grasp fold, B domain"/>
    <property type="match status" value="1"/>
</dbReference>
<dbReference type="GO" id="GO:0005524">
    <property type="term" value="F:ATP binding"/>
    <property type="evidence" value="ECO:0007669"/>
    <property type="project" value="UniProtKB-UniRule"/>
</dbReference>
<proteinExistence type="predicted"/>
<dbReference type="RefSeq" id="WP_121622314.1">
    <property type="nucleotide sequence ID" value="NZ_JACIIW010000006.1"/>
</dbReference>
<dbReference type="Pfam" id="PF18301">
    <property type="entry name" value="preATP-grasp_3"/>
    <property type="match status" value="1"/>
</dbReference>
<accession>A0A3L7ALP0</accession>
<name>A0A3L7ALP0_9HYPH</name>
<dbReference type="EMBL" id="RCTF01000003">
    <property type="protein sequence ID" value="RLP80521.1"/>
    <property type="molecule type" value="Genomic_DNA"/>
</dbReference>
<dbReference type="OrthoDB" id="271331at2"/>
<keyword evidence="1" id="KW-0067">ATP-binding</keyword>
<evidence type="ECO:0000256" key="1">
    <source>
        <dbReference type="PROSITE-ProRule" id="PRU00409"/>
    </source>
</evidence>
<dbReference type="Gene3D" id="3.40.50.11770">
    <property type="match status" value="1"/>
</dbReference>
<gene>
    <name evidence="3" type="ORF">D9R14_05585</name>
</gene>